<organism evidence="1 2">
    <name type="scientific">Gossypium laxum</name>
    <dbReference type="NCBI Taxonomy" id="34288"/>
    <lineage>
        <taxon>Eukaryota</taxon>
        <taxon>Viridiplantae</taxon>
        <taxon>Streptophyta</taxon>
        <taxon>Embryophyta</taxon>
        <taxon>Tracheophyta</taxon>
        <taxon>Spermatophyta</taxon>
        <taxon>Magnoliopsida</taxon>
        <taxon>eudicotyledons</taxon>
        <taxon>Gunneridae</taxon>
        <taxon>Pentapetalae</taxon>
        <taxon>rosids</taxon>
        <taxon>malvids</taxon>
        <taxon>Malvales</taxon>
        <taxon>Malvaceae</taxon>
        <taxon>Malvoideae</taxon>
        <taxon>Gossypium</taxon>
    </lineage>
</organism>
<keyword evidence="2" id="KW-1185">Reference proteome</keyword>
<feature type="non-terminal residue" evidence="1">
    <location>
        <position position="1"/>
    </location>
</feature>
<reference evidence="1 2" key="1">
    <citation type="journal article" date="2019" name="Genome Biol. Evol.">
        <title>Insights into the evolution of the New World diploid cottons (Gossypium, subgenus Houzingenia) based on genome sequencing.</title>
        <authorList>
            <person name="Grover C.E."/>
            <person name="Arick M.A. 2nd"/>
            <person name="Thrash A."/>
            <person name="Conover J.L."/>
            <person name="Sanders W.S."/>
            <person name="Peterson D.G."/>
            <person name="Frelichowski J.E."/>
            <person name="Scheffler J.A."/>
            <person name="Scheffler B.E."/>
            <person name="Wendel J.F."/>
        </authorList>
    </citation>
    <scope>NUCLEOTIDE SEQUENCE [LARGE SCALE GENOMIC DNA]</scope>
    <source>
        <strain evidence="1">4</strain>
        <tissue evidence="1">Leaf</tissue>
    </source>
</reference>
<comment type="caution">
    <text evidence="1">The sequence shown here is derived from an EMBL/GenBank/DDBJ whole genome shotgun (WGS) entry which is preliminary data.</text>
</comment>
<name>A0A7J9AIH3_9ROSI</name>
<gene>
    <name evidence="1" type="ORF">Golax_003858</name>
</gene>
<accession>A0A7J9AIH3</accession>
<evidence type="ECO:0000313" key="2">
    <source>
        <dbReference type="Proteomes" id="UP000593574"/>
    </source>
</evidence>
<sequence length="147" mass="16729">MVGIRYPQLRTSGRKKLSKGKDRVRGSGKTFREATSMARRLIERTCRNRLAIYPPVDRVGNRMKFATISMHSSYSAAHHRTGVWLPVLLLRPDSITGLLPPLAVIAIQLVIQRLGILPLFPIFYSNRCPHQASFHSFHRFSHVSLPE</sequence>
<protein>
    <submittedName>
        <fullName evidence="1">Uncharacterized protein</fullName>
    </submittedName>
</protein>
<dbReference type="EMBL" id="JABEZV010000010">
    <property type="protein sequence ID" value="MBA0723264.1"/>
    <property type="molecule type" value="Genomic_DNA"/>
</dbReference>
<dbReference type="Proteomes" id="UP000593574">
    <property type="component" value="Unassembled WGS sequence"/>
</dbReference>
<dbReference type="AlphaFoldDB" id="A0A7J9AIH3"/>
<evidence type="ECO:0000313" key="1">
    <source>
        <dbReference type="EMBL" id="MBA0723264.1"/>
    </source>
</evidence>
<proteinExistence type="predicted"/>